<evidence type="ECO:0000256" key="3">
    <source>
        <dbReference type="ARBA" id="ARBA00023163"/>
    </source>
</evidence>
<keyword evidence="2" id="KW-0238">DNA-binding</keyword>
<name>A0A3L6G4J4_MAIZE</name>
<dbReference type="InterPro" id="IPR017884">
    <property type="entry name" value="SANT_dom"/>
</dbReference>
<dbReference type="InterPro" id="IPR056195">
    <property type="entry name" value="HTH_70"/>
</dbReference>
<protein>
    <submittedName>
        <fullName evidence="8">Putative transcription factor</fullName>
    </submittedName>
</protein>
<evidence type="ECO:0000259" key="7">
    <source>
        <dbReference type="PROSITE" id="PS51294"/>
    </source>
</evidence>
<dbReference type="PROSITE" id="PS51294">
    <property type="entry name" value="HTH_MYB"/>
    <property type="match status" value="1"/>
</dbReference>
<keyword evidence="1" id="KW-0805">Transcription regulation</keyword>
<dbReference type="PROSITE" id="PS51293">
    <property type="entry name" value="SANT"/>
    <property type="match status" value="1"/>
</dbReference>
<reference evidence="8 9" key="1">
    <citation type="journal article" date="2018" name="Nat. Genet.">
        <title>Extensive intraspecific gene order and gene structural variations between Mo17 and other maize genomes.</title>
        <authorList>
            <person name="Sun S."/>
            <person name="Zhou Y."/>
            <person name="Chen J."/>
            <person name="Shi J."/>
            <person name="Zhao H."/>
            <person name="Zhao H."/>
            <person name="Song W."/>
            <person name="Zhang M."/>
            <person name="Cui Y."/>
            <person name="Dong X."/>
            <person name="Liu H."/>
            <person name="Ma X."/>
            <person name="Jiao Y."/>
            <person name="Wang B."/>
            <person name="Wei X."/>
            <person name="Stein J.C."/>
            <person name="Glaubitz J.C."/>
            <person name="Lu F."/>
            <person name="Yu G."/>
            <person name="Liang C."/>
            <person name="Fengler K."/>
            <person name="Li B."/>
            <person name="Rafalski A."/>
            <person name="Schnable P.S."/>
            <person name="Ware D.H."/>
            <person name="Buckler E.S."/>
            <person name="Lai J."/>
        </authorList>
    </citation>
    <scope>NUCLEOTIDE SEQUENCE [LARGE SCALE GENOMIC DNA]</scope>
    <source>
        <strain evidence="9">cv. Missouri 17</strain>
        <tissue evidence="8">Seedling</tissue>
    </source>
</reference>
<dbReference type="GO" id="GO:0003677">
    <property type="term" value="F:DNA binding"/>
    <property type="evidence" value="ECO:0007669"/>
    <property type="project" value="UniProtKB-KW"/>
</dbReference>
<dbReference type="PROSITE" id="PS50090">
    <property type="entry name" value="MYB_LIKE"/>
    <property type="match status" value="1"/>
</dbReference>
<evidence type="ECO:0000259" key="5">
    <source>
        <dbReference type="PROSITE" id="PS50090"/>
    </source>
</evidence>
<dbReference type="CDD" id="cd00167">
    <property type="entry name" value="SANT"/>
    <property type="match status" value="1"/>
</dbReference>
<feature type="domain" description="Myb-like" evidence="5">
    <location>
        <begin position="137"/>
        <end position="181"/>
    </location>
</feature>
<sequence length="281" mass="32527">MDPNFNGVWSASEMDMAKSLIPSQITNKTYTNDMETKHIDFVDDLQAMFPWKEKHQVTNLYVELLVEIMRAQSNNQHVVPSSVLVNDNFGMLSKPMDNMKVIEGYLMDEMEAMRILEEQPNMLNVIHKKKRHGVKFWTTDEHMNFLRGLEAFGRGEWSNISKYFVPTRTPVDISSHAQKYFRRQECTTGKQGFNIDNVSFYGTQPWVQNNPSSCEALTFTGGAYNTNYNDLDEKHVAFNSFASDNQLATWFVDQHTSSYLAPLMEEDVSQTNKWMDLENID</sequence>
<dbReference type="PANTHER" id="PTHR44042">
    <property type="entry name" value="DUPLICATED HOMEODOMAIN-LIKE SUPERFAMILY PROTEIN-RELATED"/>
    <property type="match status" value="1"/>
</dbReference>
<dbReference type="Pfam" id="PF23671">
    <property type="entry name" value="HTH_70"/>
    <property type="match status" value="1"/>
</dbReference>
<dbReference type="InterPro" id="IPR009057">
    <property type="entry name" value="Homeodomain-like_sf"/>
</dbReference>
<evidence type="ECO:0000259" key="6">
    <source>
        <dbReference type="PROSITE" id="PS51293"/>
    </source>
</evidence>
<evidence type="ECO:0000256" key="2">
    <source>
        <dbReference type="ARBA" id="ARBA00023125"/>
    </source>
</evidence>
<organism evidence="8 9">
    <name type="scientific">Zea mays</name>
    <name type="common">Maize</name>
    <dbReference type="NCBI Taxonomy" id="4577"/>
    <lineage>
        <taxon>Eukaryota</taxon>
        <taxon>Viridiplantae</taxon>
        <taxon>Streptophyta</taxon>
        <taxon>Embryophyta</taxon>
        <taxon>Tracheophyta</taxon>
        <taxon>Spermatophyta</taxon>
        <taxon>Magnoliopsida</taxon>
        <taxon>Liliopsida</taxon>
        <taxon>Poales</taxon>
        <taxon>Poaceae</taxon>
        <taxon>PACMAD clade</taxon>
        <taxon>Panicoideae</taxon>
        <taxon>Andropogonodae</taxon>
        <taxon>Andropogoneae</taxon>
        <taxon>Tripsacinae</taxon>
        <taxon>Zea</taxon>
    </lineage>
</organism>
<evidence type="ECO:0000313" key="8">
    <source>
        <dbReference type="EMBL" id="PWZ43467.1"/>
    </source>
</evidence>
<keyword evidence="3" id="KW-0804">Transcription</keyword>
<gene>
    <name evidence="8" type="primary">At5g61620_1</name>
    <name evidence="8" type="ORF">Zm00014a_015057</name>
</gene>
<dbReference type="InterPro" id="IPR001005">
    <property type="entry name" value="SANT/Myb"/>
</dbReference>
<dbReference type="SUPFAM" id="SSF46689">
    <property type="entry name" value="Homeodomain-like"/>
    <property type="match status" value="1"/>
</dbReference>
<dbReference type="Pfam" id="PF00249">
    <property type="entry name" value="Myb_DNA-binding"/>
    <property type="match status" value="1"/>
</dbReference>
<comment type="caution">
    <text evidence="8">The sequence shown here is derived from an EMBL/GenBank/DDBJ whole genome shotgun (WGS) entry which is preliminary data.</text>
</comment>
<feature type="domain" description="SANT" evidence="6">
    <location>
        <begin position="137"/>
        <end position="185"/>
    </location>
</feature>
<dbReference type="InterPro" id="IPR006447">
    <property type="entry name" value="Myb_dom_plants"/>
</dbReference>
<dbReference type="PANTHER" id="PTHR44042:SF17">
    <property type="entry name" value="MYB PROTEIN1"/>
    <property type="match status" value="1"/>
</dbReference>
<accession>A0A3L6G4J4</accession>
<keyword evidence="4" id="KW-0539">Nucleus</keyword>
<evidence type="ECO:0000256" key="4">
    <source>
        <dbReference type="ARBA" id="ARBA00023242"/>
    </source>
</evidence>
<dbReference type="InterPro" id="IPR017930">
    <property type="entry name" value="Myb_dom"/>
</dbReference>
<dbReference type="Proteomes" id="UP000251960">
    <property type="component" value="Chromosome 10"/>
</dbReference>
<dbReference type="SMART" id="SM00717">
    <property type="entry name" value="SANT"/>
    <property type="match status" value="1"/>
</dbReference>
<dbReference type="AlphaFoldDB" id="A0A3L6G4J4"/>
<dbReference type="NCBIfam" id="TIGR01557">
    <property type="entry name" value="myb_SHAQKYF"/>
    <property type="match status" value="1"/>
</dbReference>
<dbReference type="EMBL" id="NCVQ01000002">
    <property type="protein sequence ID" value="PWZ43467.1"/>
    <property type="molecule type" value="Genomic_DNA"/>
</dbReference>
<feature type="domain" description="HTH myb-type" evidence="7">
    <location>
        <begin position="127"/>
        <end position="185"/>
    </location>
</feature>
<evidence type="ECO:0000313" key="9">
    <source>
        <dbReference type="Proteomes" id="UP000251960"/>
    </source>
</evidence>
<evidence type="ECO:0000256" key="1">
    <source>
        <dbReference type="ARBA" id="ARBA00023015"/>
    </source>
</evidence>
<proteinExistence type="predicted"/>
<dbReference type="Gene3D" id="1.10.10.60">
    <property type="entry name" value="Homeodomain-like"/>
    <property type="match status" value="1"/>
</dbReference>
<dbReference type="ExpressionAtlas" id="A0A3L6G4J4">
    <property type="expression patterns" value="baseline"/>
</dbReference>